<evidence type="ECO:0000256" key="1">
    <source>
        <dbReference type="ARBA" id="ARBA00001933"/>
    </source>
</evidence>
<dbReference type="Pfam" id="PF00202">
    <property type="entry name" value="Aminotran_3"/>
    <property type="match status" value="1"/>
</dbReference>
<evidence type="ECO:0000256" key="5">
    <source>
        <dbReference type="ARBA" id="ARBA00022898"/>
    </source>
</evidence>
<dbReference type="InterPro" id="IPR004637">
    <property type="entry name" value="Dat"/>
</dbReference>
<evidence type="ECO:0000313" key="7">
    <source>
        <dbReference type="EMBL" id="SFW87135.1"/>
    </source>
</evidence>
<keyword evidence="4" id="KW-0808">Transferase</keyword>
<accession>A0A1K1SST0</accession>
<dbReference type="PIRSF" id="PIRSF000521">
    <property type="entry name" value="Transaminase_4ab_Lys_Orn"/>
    <property type="match status" value="1"/>
</dbReference>
<keyword evidence="10" id="KW-1185">Reference proteome</keyword>
<dbReference type="Gene3D" id="3.90.1150.10">
    <property type="entry name" value="Aspartate Aminotransferase, domain 1"/>
    <property type="match status" value="1"/>
</dbReference>
<dbReference type="PANTHER" id="PTHR43552:SF1">
    <property type="entry name" value="DIAMINOBUTYRATE--2-OXOGLUTARATE AMINOTRANSFERASE"/>
    <property type="match status" value="1"/>
</dbReference>
<dbReference type="GO" id="GO:0008483">
    <property type="term" value="F:transaminase activity"/>
    <property type="evidence" value="ECO:0007669"/>
    <property type="project" value="UniProtKB-KW"/>
</dbReference>
<evidence type="ECO:0000256" key="6">
    <source>
        <dbReference type="RuleBase" id="RU003560"/>
    </source>
</evidence>
<dbReference type="InterPro" id="IPR049704">
    <property type="entry name" value="Aminotrans_3_PPA_site"/>
</dbReference>
<proteinExistence type="inferred from homology"/>
<keyword evidence="3 8" id="KW-0032">Aminotransferase</keyword>
<dbReference type="RefSeq" id="WP_072365581.1">
    <property type="nucleotide sequence ID" value="NZ_CP139972.1"/>
</dbReference>
<dbReference type="PANTHER" id="PTHR43552">
    <property type="entry name" value="DIAMINOBUTYRATE--2-OXOGLUTARATE AMINOTRANSFERASE"/>
    <property type="match status" value="1"/>
</dbReference>
<reference evidence="8 10" key="2">
    <citation type="submission" date="2023-11" db="EMBL/GenBank/DDBJ databases">
        <title>MicrobeMod: A computational toolkit for identifying prokaryotic methylation and restriction-modification with nanopore sequencing.</title>
        <authorList>
            <person name="Crits-Christoph A."/>
            <person name="Kang S.C."/>
            <person name="Lee H."/>
            <person name="Ostrov N."/>
        </authorList>
    </citation>
    <scope>NUCLEOTIDE SEQUENCE [LARGE SCALE GENOMIC DNA]</scope>
    <source>
        <strain evidence="8 10">ATCC 23090</strain>
    </source>
</reference>
<dbReference type="InterPro" id="IPR005814">
    <property type="entry name" value="Aminotrans_3"/>
</dbReference>
<organism evidence="7 9">
    <name type="scientific">Chitinophaga sancti</name>
    <dbReference type="NCBI Taxonomy" id="1004"/>
    <lineage>
        <taxon>Bacteria</taxon>
        <taxon>Pseudomonadati</taxon>
        <taxon>Bacteroidota</taxon>
        <taxon>Chitinophagia</taxon>
        <taxon>Chitinophagales</taxon>
        <taxon>Chitinophagaceae</taxon>
        <taxon>Chitinophaga</taxon>
    </lineage>
</organism>
<dbReference type="InterPro" id="IPR015422">
    <property type="entry name" value="PyrdxlP-dep_Trfase_small"/>
</dbReference>
<keyword evidence="5 6" id="KW-0663">Pyridoxal phosphate</keyword>
<evidence type="ECO:0000313" key="9">
    <source>
        <dbReference type="Proteomes" id="UP000183788"/>
    </source>
</evidence>
<dbReference type="STRING" id="1004.SAMN05661012_06026"/>
<dbReference type="InterPro" id="IPR015421">
    <property type="entry name" value="PyrdxlP-dep_Trfase_major"/>
</dbReference>
<dbReference type="NCBIfam" id="TIGR00709">
    <property type="entry name" value="dat"/>
    <property type="match status" value="1"/>
</dbReference>
<dbReference type="Gene3D" id="3.40.640.10">
    <property type="entry name" value="Type I PLP-dependent aspartate aminotransferase-like (Major domain)"/>
    <property type="match status" value="1"/>
</dbReference>
<dbReference type="EMBL" id="CP140154">
    <property type="protein sequence ID" value="WQG89847.1"/>
    <property type="molecule type" value="Genomic_DNA"/>
</dbReference>
<dbReference type="OrthoDB" id="730777at2"/>
<dbReference type="Proteomes" id="UP001326715">
    <property type="component" value="Chromosome"/>
</dbReference>
<protein>
    <submittedName>
        <fullName evidence="8">Aspartate aminotransferase family protein</fullName>
    </submittedName>
    <submittedName>
        <fullName evidence="7">Diaminobutyrate-2-oxoglutarate transaminase</fullName>
    </submittedName>
</protein>
<sequence>MSDYSRFHLSEKPRIISAQIPGPRSQELLALQQEIEGSVVSYPRSIPIAIERAKGAVVEDVDGNQFLDFFAGAGVVNLGHTNEEVLSYVTAQQEKLIHALDFPTENKLSAIQKILAHLPEELRDQYKVSFGGPTGSDAIEAALKLAKIKTGRDTIIAFTGGYHGMTSAALSLTSDTAFRNRLTSLTPNVHFVPYSYCYRCPFKLDEANCKMACVDYLRNILENSHSGIPKPAAIVIEPIQGEGGNIVPREGYLEALVKLAHAHDVLVIFDEIQSGFFRSGEFLAWMHTGAVPDIITISKGIGGVGLPLSALIYRKDVEAWGPAAHIGTFRGNQASLAGTNGAFDFVDRYNLNEHTKKAGERLINGLKALQENSAYIGDVRGRGLMIGVELVKDKKTKEPFPALVKRFRNECMQRGLIFEVGGHYNNVVRLVPPLIITDAIIDNALAIMEVALAESESAVKETVRMATV</sequence>
<dbReference type="EMBL" id="FPIZ01000031">
    <property type="protein sequence ID" value="SFW87135.1"/>
    <property type="molecule type" value="Genomic_DNA"/>
</dbReference>
<dbReference type="InterPro" id="IPR015424">
    <property type="entry name" value="PyrdxlP-dep_Trfase"/>
</dbReference>
<dbReference type="PROSITE" id="PS00600">
    <property type="entry name" value="AA_TRANSFER_CLASS_3"/>
    <property type="match status" value="1"/>
</dbReference>
<dbReference type="Proteomes" id="UP000183788">
    <property type="component" value="Unassembled WGS sequence"/>
</dbReference>
<gene>
    <name evidence="7" type="ORF">SAMN05661012_06026</name>
    <name evidence="8" type="ORF">SR876_33485</name>
</gene>
<comment type="cofactor">
    <cofactor evidence="1">
        <name>pyridoxal 5'-phosphate</name>
        <dbReference type="ChEBI" id="CHEBI:597326"/>
    </cofactor>
</comment>
<dbReference type="AlphaFoldDB" id="A0A1K1SST0"/>
<evidence type="ECO:0000313" key="8">
    <source>
        <dbReference type="EMBL" id="WQG89847.1"/>
    </source>
</evidence>
<dbReference type="GO" id="GO:0030170">
    <property type="term" value="F:pyridoxal phosphate binding"/>
    <property type="evidence" value="ECO:0007669"/>
    <property type="project" value="InterPro"/>
</dbReference>
<dbReference type="CDD" id="cd00610">
    <property type="entry name" value="OAT_like"/>
    <property type="match status" value="1"/>
</dbReference>
<evidence type="ECO:0000256" key="4">
    <source>
        <dbReference type="ARBA" id="ARBA00022679"/>
    </source>
</evidence>
<evidence type="ECO:0000256" key="3">
    <source>
        <dbReference type="ARBA" id="ARBA00022576"/>
    </source>
</evidence>
<dbReference type="SUPFAM" id="SSF53383">
    <property type="entry name" value="PLP-dependent transferases"/>
    <property type="match status" value="1"/>
</dbReference>
<name>A0A1K1SST0_9BACT</name>
<reference evidence="7 9" key="1">
    <citation type="submission" date="2016-11" db="EMBL/GenBank/DDBJ databases">
        <authorList>
            <person name="Jaros S."/>
            <person name="Januszkiewicz K."/>
            <person name="Wedrychowicz H."/>
        </authorList>
    </citation>
    <scope>NUCLEOTIDE SEQUENCE [LARGE SCALE GENOMIC DNA]</scope>
    <source>
        <strain evidence="7 9">DSM 784</strain>
    </source>
</reference>
<comment type="similarity">
    <text evidence="2 6">Belongs to the class-III pyridoxal-phosphate-dependent aminotransferase family.</text>
</comment>
<evidence type="ECO:0000256" key="2">
    <source>
        <dbReference type="ARBA" id="ARBA00008954"/>
    </source>
</evidence>
<evidence type="ECO:0000313" key="10">
    <source>
        <dbReference type="Proteomes" id="UP001326715"/>
    </source>
</evidence>